<evidence type="ECO:0000256" key="2">
    <source>
        <dbReference type="SAM" id="Phobius"/>
    </source>
</evidence>
<protein>
    <submittedName>
        <fullName evidence="3">Uncharacterized protein</fullName>
    </submittedName>
</protein>
<evidence type="ECO:0000256" key="1">
    <source>
        <dbReference type="SAM" id="MobiDB-lite"/>
    </source>
</evidence>
<dbReference type="AlphaFoldDB" id="A0A0F8ZUX1"/>
<keyword evidence="2" id="KW-0812">Transmembrane</keyword>
<gene>
    <name evidence="3" type="ORF">LCGC14_2730070</name>
</gene>
<evidence type="ECO:0000313" key="3">
    <source>
        <dbReference type="EMBL" id="KKK89740.1"/>
    </source>
</evidence>
<comment type="caution">
    <text evidence="3">The sequence shown here is derived from an EMBL/GenBank/DDBJ whole genome shotgun (WGS) entry which is preliminary data.</text>
</comment>
<proteinExistence type="predicted"/>
<keyword evidence="2" id="KW-0472">Membrane</keyword>
<dbReference type="EMBL" id="LAZR01049399">
    <property type="protein sequence ID" value="KKK89740.1"/>
    <property type="molecule type" value="Genomic_DNA"/>
</dbReference>
<feature type="transmembrane region" description="Helical" evidence="2">
    <location>
        <begin position="12"/>
        <end position="31"/>
    </location>
</feature>
<sequence length="58" mass="6101">MLDIFSSPASLVATLPELVGLGFVIGILSGWPREATRQRKSSTSSGIRGSPQSGVNDR</sequence>
<feature type="compositionally biased region" description="Polar residues" evidence="1">
    <location>
        <begin position="41"/>
        <end position="58"/>
    </location>
</feature>
<organism evidence="3">
    <name type="scientific">marine sediment metagenome</name>
    <dbReference type="NCBI Taxonomy" id="412755"/>
    <lineage>
        <taxon>unclassified sequences</taxon>
        <taxon>metagenomes</taxon>
        <taxon>ecological metagenomes</taxon>
    </lineage>
</organism>
<feature type="region of interest" description="Disordered" evidence="1">
    <location>
        <begin position="35"/>
        <end position="58"/>
    </location>
</feature>
<accession>A0A0F8ZUX1</accession>
<reference evidence="3" key="1">
    <citation type="journal article" date="2015" name="Nature">
        <title>Complex archaea that bridge the gap between prokaryotes and eukaryotes.</title>
        <authorList>
            <person name="Spang A."/>
            <person name="Saw J.H."/>
            <person name="Jorgensen S.L."/>
            <person name="Zaremba-Niedzwiedzka K."/>
            <person name="Martijn J."/>
            <person name="Lind A.E."/>
            <person name="van Eijk R."/>
            <person name="Schleper C."/>
            <person name="Guy L."/>
            <person name="Ettema T.J."/>
        </authorList>
    </citation>
    <scope>NUCLEOTIDE SEQUENCE</scope>
</reference>
<name>A0A0F8ZUX1_9ZZZZ</name>
<keyword evidence="2" id="KW-1133">Transmembrane helix</keyword>